<dbReference type="SMART" id="SM00382">
    <property type="entry name" value="AAA"/>
    <property type="match status" value="1"/>
</dbReference>
<dbReference type="SUPFAM" id="SSF52540">
    <property type="entry name" value="P-loop containing nucleoside triphosphate hydrolases"/>
    <property type="match status" value="1"/>
</dbReference>
<keyword evidence="2" id="KW-0238">DNA-binding</keyword>
<evidence type="ECO:0000256" key="2">
    <source>
        <dbReference type="ARBA" id="ARBA00023125"/>
    </source>
</evidence>
<keyword evidence="6" id="KW-1185">Reference proteome</keyword>
<name>A0ABV5ZST0_9PSEU</name>
<evidence type="ECO:0000256" key="1">
    <source>
        <dbReference type="ARBA" id="ARBA00023015"/>
    </source>
</evidence>
<dbReference type="PANTHER" id="PTHR44688:SF16">
    <property type="entry name" value="DNA-BINDING TRANSCRIPTIONAL ACTIVATOR DEVR_DOSR"/>
    <property type="match status" value="1"/>
</dbReference>
<evidence type="ECO:0000313" key="6">
    <source>
        <dbReference type="Proteomes" id="UP001589693"/>
    </source>
</evidence>
<dbReference type="SUPFAM" id="SSF46894">
    <property type="entry name" value="C-terminal effector domain of the bipartite response regulators"/>
    <property type="match status" value="1"/>
</dbReference>
<feature type="domain" description="HTH luxR-type" evidence="4">
    <location>
        <begin position="783"/>
        <end position="848"/>
    </location>
</feature>
<proteinExistence type="predicted"/>
<dbReference type="Pfam" id="PF13191">
    <property type="entry name" value="AAA_16"/>
    <property type="match status" value="1"/>
</dbReference>
<dbReference type="InterPro" id="IPR016032">
    <property type="entry name" value="Sig_transdc_resp-reg_C-effctor"/>
</dbReference>
<organism evidence="5 6">
    <name type="scientific">Allokutzneria oryzae</name>
    <dbReference type="NCBI Taxonomy" id="1378989"/>
    <lineage>
        <taxon>Bacteria</taxon>
        <taxon>Bacillati</taxon>
        <taxon>Actinomycetota</taxon>
        <taxon>Actinomycetes</taxon>
        <taxon>Pseudonocardiales</taxon>
        <taxon>Pseudonocardiaceae</taxon>
        <taxon>Allokutzneria</taxon>
    </lineage>
</organism>
<reference evidence="5 6" key="1">
    <citation type="submission" date="2024-09" db="EMBL/GenBank/DDBJ databases">
        <authorList>
            <person name="Sun Q."/>
            <person name="Mori K."/>
        </authorList>
    </citation>
    <scope>NUCLEOTIDE SEQUENCE [LARGE SCALE GENOMIC DNA]</scope>
    <source>
        <strain evidence="5 6">TBRC 7907</strain>
    </source>
</reference>
<comment type="caution">
    <text evidence="5">The sequence shown here is derived from an EMBL/GenBank/DDBJ whole genome shotgun (WGS) entry which is preliminary data.</text>
</comment>
<dbReference type="RefSeq" id="WP_377849910.1">
    <property type="nucleotide sequence ID" value="NZ_JBHLZU010000002.1"/>
</dbReference>
<keyword evidence="3" id="KW-0804">Transcription</keyword>
<dbReference type="SMART" id="SM00421">
    <property type="entry name" value="HTH_LUXR"/>
    <property type="match status" value="1"/>
</dbReference>
<sequence length="854" mass="90594">MTAGSQEDWPLIGRSAELGSIAAVLRRGERGGVLLTGEAGIGKSRLARAVLQRCREDGMLVVTATGSEATREMPFAAVANWLPEGAPPSTRADFFGAATRRLRSAADGRRIVLGLDDANFLDDVSAALVQHLVTTVDARPLATARGEAAGREPVAALRRRGLVEVFEVRALTGGEVGELLRGVLGGPVDGLTSELLCRNTQGNPLFLRHLIDSGLETGALAERDGVWCWSGPLTAHTRLGDAVAAAIGTLTEADAEAMEYIAHAEPVEAGVLERLVPARVLEGLESRSLITVEPGGSRLLVRCAHPLYSEVTRARTGRLRQRRVFQRLAGVAAGPDEDRLRLVDWRLRAGMAVSDDQVLGAAEDALTRCDPRLAEELARQVPRRAAVGVLGQALVAQGKAEEAESLLRSATTGDLIAVRAINLLWGLRRPEAAEEVVRTAAVAAPELGVAELAIDFFGKGAIRAVGRAQLESVNPVVAGAAATLSAYLRTFAGQPGQVVAEFGELGLSHVWASLRGAARACHLHALTLTGRPREALRTAERYYAEAIAEGDPAEVALIALERGVCESWSGRVRNALPHLREARALVTDAMPFPIQAYVVSEYAACVSALREPEQTTELIAEARARMPRRSGLSDHMTFGEIRVLANSGQTAHAANLVESLVHRQIATGRLTNAVECQYYLCRLRPSVQAAELLTELAARCDSPAFPLFAEHARTLATGDVGGLESVATRMAELGYHGMALEAATAGADVAAAKGDSRAAARLGRVAEQQLAECGGFRRVWLGPVTGPQPLTAREREVCELAVAGLDNAGIAARLAVSVRTVGNHLQHAYAKLGVRRRTDLAAALELPVLPGLPL</sequence>
<dbReference type="PROSITE" id="PS50043">
    <property type="entry name" value="HTH_LUXR_2"/>
    <property type="match status" value="1"/>
</dbReference>
<dbReference type="InterPro" id="IPR036388">
    <property type="entry name" value="WH-like_DNA-bd_sf"/>
</dbReference>
<dbReference type="InterPro" id="IPR003593">
    <property type="entry name" value="AAA+_ATPase"/>
</dbReference>
<evidence type="ECO:0000259" key="4">
    <source>
        <dbReference type="PROSITE" id="PS50043"/>
    </source>
</evidence>
<dbReference type="InterPro" id="IPR041664">
    <property type="entry name" value="AAA_16"/>
</dbReference>
<dbReference type="Proteomes" id="UP001589693">
    <property type="component" value="Unassembled WGS sequence"/>
</dbReference>
<dbReference type="Gene3D" id="1.10.10.10">
    <property type="entry name" value="Winged helix-like DNA-binding domain superfamily/Winged helix DNA-binding domain"/>
    <property type="match status" value="1"/>
</dbReference>
<dbReference type="InterPro" id="IPR000792">
    <property type="entry name" value="Tscrpt_reg_LuxR_C"/>
</dbReference>
<keyword evidence="1" id="KW-0805">Transcription regulation</keyword>
<dbReference type="Pfam" id="PF00196">
    <property type="entry name" value="GerE"/>
    <property type="match status" value="1"/>
</dbReference>
<dbReference type="CDD" id="cd06170">
    <property type="entry name" value="LuxR_C_like"/>
    <property type="match status" value="1"/>
</dbReference>
<dbReference type="PRINTS" id="PR00038">
    <property type="entry name" value="HTHLUXR"/>
</dbReference>
<gene>
    <name evidence="5" type="ORF">ACFFQA_02520</name>
</gene>
<dbReference type="EMBL" id="JBHLZU010000002">
    <property type="protein sequence ID" value="MFB9902806.1"/>
    <property type="molecule type" value="Genomic_DNA"/>
</dbReference>
<dbReference type="PROSITE" id="PS00622">
    <property type="entry name" value="HTH_LUXR_1"/>
    <property type="match status" value="1"/>
</dbReference>
<evidence type="ECO:0000313" key="5">
    <source>
        <dbReference type="EMBL" id="MFB9902806.1"/>
    </source>
</evidence>
<dbReference type="Gene3D" id="3.40.50.300">
    <property type="entry name" value="P-loop containing nucleotide triphosphate hydrolases"/>
    <property type="match status" value="1"/>
</dbReference>
<dbReference type="InterPro" id="IPR027417">
    <property type="entry name" value="P-loop_NTPase"/>
</dbReference>
<dbReference type="PANTHER" id="PTHR44688">
    <property type="entry name" value="DNA-BINDING TRANSCRIPTIONAL ACTIVATOR DEVR_DOSR"/>
    <property type="match status" value="1"/>
</dbReference>
<accession>A0ABV5ZST0</accession>
<protein>
    <submittedName>
        <fullName evidence="5">AAA family ATPase</fullName>
    </submittedName>
</protein>
<evidence type="ECO:0000256" key="3">
    <source>
        <dbReference type="ARBA" id="ARBA00023163"/>
    </source>
</evidence>